<dbReference type="EMBL" id="PVLR01000015">
    <property type="protein sequence ID" value="PRD69478.1"/>
    <property type="molecule type" value="Genomic_DNA"/>
</dbReference>
<sequence length="129" mass="14191">MKKRVFKLKTFARWAKKLLSDEQLCDAAKEIMLGQYEADLGKGLCKKRIAIDGQGKRGATRTLVAKESAHGIFFMAGRQKSDPGADFSDANVEQAQLLGQALQVASSQKLDTLVVEGVLKEICHDCSEY</sequence>
<accession>A0A2S9KGB4</accession>
<dbReference type="Pfam" id="PF06296">
    <property type="entry name" value="RelE"/>
    <property type="match status" value="1"/>
</dbReference>
<proteinExistence type="predicted"/>
<dbReference type="AlphaFoldDB" id="A0A2S9KGB4"/>
<evidence type="ECO:0000313" key="1">
    <source>
        <dbReference type="EMBL" id="PRD69478.1"/>
    </source>
</evidence>
<dbReference type="InterPro" id="IPR009387">
    <property type="entry name" value="HigB-2"/>
</dbReference>
<gene>
    <name evidence="1" type="ORF">C6P61_06170</name>
</gene>
<dbReference type="OrthoDB" id="8607264at2"/>
<evidence type="ECO:0000313" key="2">
    <source>
        <dbReference type="Proteomes" id="UP000238326"/>
    </source>
</evidence>
<organism evidence="1 2">
    <name type="scientific">Malikia spinosa</name>
    <dbReference type="NCBI Taxonomy" id="86180"/>
    <lineage>
        <taxon>Bacteria</taxon>
        <taxon>Pseudomonadati</taxon>
        <taxon>Pseudomonadota</taxon>
        <taxon>Betaproteobacteria</taxon>
        <taxon>Burkholderiales</taxon>
        <taxon>Comamonadaceae</taxon>
        <taxon>Malikia</taxon>
    </lineage>
</organism>
<comment type="caution">
    <text evidence="1">The sequence shown here is derived from an EMBL/GenBank/DDBJ whole genome shotgun (WGS) entry which is preliminary data.</text>
</comment>
<dbReference type="Proteomes" id="UP000238326">
    <property type="component" value="Unassembled WGS sequence"/>
</dbReference>
<protein>
    <submittedName>
        <fullName evidence="1">Type II toxin-antitoxin system RelE/ParE family toxin</fullName>
    </submittedName>
</protein>
<name>A0A2S9KGB4_9BURK</name>
<reference evidence="1 2" key="1">
    <citation type="submission" date="2018-03" db="EMBL/GenBank/DDBJ databases">
        <title>Comparative genomics illustrates the genes involved in a hyperalkaliphilic mechanisms of Serpentinomonas isolated from highly-alkaline calcium-rich serpentinized springs.</title>
        <authorList>
            <person name="Suzuki S."/>
            <person name="Ishii S."/>
            <person name="Walworth N."/>
            <person name="Bird L."/>
            <person name="Kuenen J.G."/>
            <person name="Nealson K.H."/>
        </authorList>
    </citation>
    <scope>NUCLEOTIDE SEQUENCE [LARGE SCALE GENOMIC DNA]</scope>
    <source>
        <strain evidence="1 2">83</strain>
    </source>
</reference>
<dbReference type="RefSeq" id="WP_105729054.1">
    <property type="nucleotide sequence ID" value="NZ_PVLR01000015.1"/>
</dbReference>
<keyword evidence="2" id="KW-1185">Reference proteome</keyword>